<evidence type="ECO:0000313" key="4">
    <source>
        <dbReference type="Proteomes" id="UP001642484"/>
    </source>
</evidence>
<feature type="compositionally biased region" description="Acidic residues" evidence="1">
    <location>
        <begin position="176"/>
        <end position="189"/>
    </location>
</feature>
<dbReference type="PROSITE" id="PS50994">
    <property type="entry name" value="INTEGRASE"/>
    <property type="match status" value="1"/>
</dbReference>
<dbReference type="InterPro" id="IPR012337">
    <property type="entry name" value="RNaseH-like_sf"/>
</dbReference>
<protein>
    <recommendedName>
        <fullName evidence="2">Integrase catalytic domain-containing protein</fullName>
    </recommendedName>
</protein>
<feature type="compositionally biased region" description="Polar residues" evidence="1">
    <location>
        <begin position="227"/>
        <end position="242"/>
    </location>
</feature>
<sequence>MADKDAFSVPSWDGSAKSWRRYTREVSWYFRATPISKRRYVATKLLSRLTGPARLLAMSWSDMALDEYDGTKVLLQRLAASPLVRRSIPNASAICGQYFGFQRKPHEAMTSFLVREALGYSEFVEALVRLAEEKRGVKQEDKDFGLPPEEPDYEDGYDYNQDYDWSSWHAWGEWPLDDENVEPPEEGDFDPNAPTAQPTSLPSASTRAAAESGSPQHGGYHRVPQDISPSRRSAGVQPSQSGLADDLSDLSFADSFVLGVLRGFRLLQSAGLSAEERRDILSATHGSLDFEEVSRALQTLWDEQFIGARAQVSHVSNWHEMAVVEDPEPHHDDWSWDAFQAEWQGDDWPSWDWSEANYAHETVDDKVDQAEDDDEIKEAQKAEKMAESLALEAQRSWADAQKATAALRRDRGFGHAAPTSGKGRGPCFICNGPHLSRECPDRRHPGPFKVKGKFKHHYMTEYDPYMMEDFMMGKKGGKKGKQSHWMEAQAWHKGKGSSTRFKGKGPNPRPPVNAYNSEVFFGGLEMQAQEAGAPQPAPSLPATHGLLDCGATASAGPQLAVENLVSAILAKDSKAVIQVRKDDRPHFRFGNGKWGRALYRVSMTSSVSGRPHHFQLYALPNPSDMHDPSFKPSSMVPVLIGMDHLSGTRPSMVIDFATGLALDSHELQPEIYQLEVNPKGHYVMDIVYFLTRGHECHEGHPQVYVVEEHAVFENHFIQFMPLEFMTTSMDTRPRNHDRIEQSRRHFLSIRRPLIALAMSRNRAALTEKEGNLIWDIRGGTADLRERLTGSPDKQEPRPFDEGRAVGPDNRDPRWSPGQWPCYGEHIEDTWKANPHAKYLHCATCNLRLRYVPRHGSHGQSSKVQNPTMILRMLTTLKERMNSARPSAAICLAMEKAIDAEETLSTLIGRQMIALDKEKEREKDIKGYKTAPPSKGASKSKAAPSSLTSSWDVVPTTPPSPHKDPRKKTFRELDLEDLLKEEEMQQLMKLLEERRMECDQEGTLTDLPKAYGSEACSQHGLNPRRINLSTGYDIYQRSTWDHLKVLRRQHRPRRLWFSLPCTKWCRWSHLNYRTEEGRAQLEKYRRRERRMLWMAAHFIEEILNEDEEVDIYFEWPWPCEGWNQHPIEYIHKILANHGREWLPCRIDGCNYGLRASDESGGFLKKQWRVMTTNEQFHSKFKCKVCPGGHSHTWIQGIETAKSSYYPWRLCKSIALAWRQEYVSDRNLKLVFAQEDQPEMITLEEELHHLEELPHVLPALQEEPSSSSSSLSPSKEELQKWQARLSHFHKAAGHPTARNLARLVRDAGCPAWKVQTALEHQCETCKSLKLGGTSSGQIPPAATHPLPGAWECIGLDTAEWLVPGQQKKARFILIIDLATKLRAVKLIKEYPELAMQPESSEEIIEGLVHGWLAHFPKPKLIVADNAKSFVSARFHEFCEAENIQLHFPPEKEPWSHGIVEAAIANIKHVASAIQLEALDNTPALSLTLAASALNGTEFTAGYSAHQWAFGARYAISDEDIRVWNAIDPKEDFLRISKARAEAEEIARRSRAKRVMSKLTNTTVKQPLRTYSPTDLVMIWEYQDITNEEPTDRDRELPDLPPEPNATTLAPIRRAVGKSTLQPSDYKVVKTHLKPDYKSTHRSSPIGQVREAPKPQQYLPQPEIPMADYTPTEPPDPGELQERMDDVVDKSEAVNDYDNPDLEAPEAKKAKLDHRTEYDLKWLEQLHAEAQQEVTHEDLFTFLQSYEGDCLHIELDLNFKNRRDRRNFQLDPVLYLTKKLNSAEVSLKALGPDDLILFTRAKAIINECRAQATCLEFSRFDDCESWDQVVFVGMGDQAHSNREKGGSTGGMVILASSPKCLDGAVSKMSLLAWRTWKLKRRAVGSNDAEVQSILETEDVLFRSRVLWAELHGAGKHVASTRGFDMVDAMEAVARLVRGILCTDSRGGFDAIEVSESPLLGLTNLRAALQAFQLRDNLRRTGCTLRWVASDYDLADGLTKKRPEARIGLERFLKSWLWDIAFDASFTAAKKNKRQGRTAVKKIDDFESSGTALENFNKGNTLYME</sequence>
<evidence type="ECO:0000256" key="1">
    <source>
        <dbReference type="SAM" id="MobiDB-lite"/>
    </source>
</evidence>
<dbReference type="EMBL" id="CAXAMN010024106">
    <property type="protein sequence ID" value="CAK9083803.1"/>
    <property type="molecule type" value="Genomic_DNA"/>
</dbReference>
<evidence type="ECO:0000313" key="3">
    <source>
        <dbReference type="EMBL" id="CAK9083803.1"/>
    </source>
</evidence>
<keyword evidence="4" id="KW-1185">Reference proteome</keyword>
<feature type="region of interest" description="Disordered" evidence="1">
    <location>
        <begin position="1585"/>
        <end position="1678"/>
    </location>
</feature>
<dbReference type="SUPFAM" id="SSF53098">
    <property type="entry name" value="Ribonuclease H-like"/>
    <property type="match status" value="1"/>
</dbReference>
<evidence type="ECO:0000259" key="2">
    <source>
        <dbReference type="PROSITE" id="PS50994"/>
    </source>
</evidence>
<reference evidence="3 4" key="1">
    <citation type="submission" date="2024-02" db="EMBL/GenBank/DDBJ databases">
        <authorList>
            <person name="Chen Y."/>
            <person name="Shah S."/>
            <person name="Dougan E. K."/>
            <person name="Thang M."/>
            <person name="Chan C."/>
        </authorList>
    </citation>
    <scope>NUCLEOTIDE SEQUENCE [LARGE SCALE GENOMIC DNA]</scope>
</reference>
<feature type="domain" description="Integrase catalytic" evidence="2">
    <location>
        <begin position="1339"/>
        <end position="1492"/>
    </location>
</feature>
<proteinExistence type="predicted"/>
<comment type="caution">
    <text evidence="3">The sequence shown here is derived from an EMBL/GenBank/DDBJ whole genome shotgun (WGS) entry which is preliminary data.</text>
</comment>
<dbReference type="InterPro" id="IPR001584">
    <property type="entry name" value="Integrase_cat-core"/>
</dbReference>
<feature type="region of interest" description="Disordered" evidence="1">
    <location>
        <begin position="784"/>
        <end position="813"/>
    </location>
</feature>
<dbReference type="Gene3D" id="3.30.420.10">
    <property type="entry name" value="Ribonuclease H-like superfamily/Ribonuclease H"/>
    <property type="match status" value="1"/>
</dbReference>
<gene>
    <name evidence="3" type="ORF">CCMP2556_LOCUS40827</name>
</gene>
<feature type="region of interest" description="Disordered" evidence="1">
    <location>
        <begin position="137"/>
        <end position="158"/>
    </location>
</feature>
<dbReference type="InterPro" id="IPR036397">
    <property type="entry name" value="RNaseH_sf"/>
</dbReference>
<feature type="compositionally biased region" description="Polar residues" evidence="1">
    <location>
        <begin position="194"/>
        <end position="206"/>
    </location>
</feature>
<name>A0ABP0Q6E1_9DINO</name>
<feature type="region of interest" description="Disordered" evidence="1">
    <location>
        <begin position="176"/>
        <end position="244"/>
    </location>
</feature>
<organism evidence="3 4">
    <name type="scientific">Durusdinium trenchii</name>
    <dbReference type="NCBI Taxonomy" id="1381693"/>
    <lineage>
        <taxon>Eukaryota</taxon>
        <taxon>Sar</taxon>
        <taxon>Alveolata</taxon>
        <taxon>Dinophyceae</taxon>
        <taxon>Suessiales</taxon>
        <taxon>Symbiodiniaceae</taxon>
        <taxon>Durusdinium</taxon>
    </lineage>
</organism>
<feature type="region of interest" description="Disordered" evidence="1">
    <location>
        <begin position="919"/>
        <end position="968"/>
    </location>
</feature>
<feature type="compositionally biased region" description="Low complexity" evidence="1">
    <location>
        <begin position="928"/>
        <end position="949"/>
    </location>
</feature>
<dbReference type="Proteomes" id="UP001642484">
    <property type="component" value="Unassembled WGS sequence"/>
</dbReference>
<accession>A0ABP0Q6E1</accession>